<keyword evidence="2" id="KW-1185">Reference proteome</keyword>
<evidence type="ECO:0000313" key="1">
    <source>
        <dbReference type="EMBL" id="KAH8494932.1"/>
    </source>
</evidence>
<name>A0A8T2XQ30_POPDE</name>
<accession>A0A8T2XQ30</accession>
<reference evidence="1" key="1">
    <citation type="journal article" date="2021" name="J. Hered.">
        <title>Genome Assembly of Salicaceae Populus deltoides (Eastern Cottonwood) I-69 Based on Nanopore Sequencing and Hi-C Technologies.</title>
        <authorList>
            <person name="Bai S."/>
            <person name="Wu H."/>
            <person name="Zhang J."/>
            <person name="Pan Z."/>
            <person name="Zhao W."/>
            <person name="Li Z."/>
            <person name="Tong C."/>
        </authorList>
    </citation>
    <scope>NUCLEOTIDE SEQUENCE</scope>
    <source>
        <tissue evidence="1">Leaf</tissue>
    </source>
</reference>
<gene>
    <name evidence="1" type="ORF">H0E87_018200</name>
</gene>
<comment type="caution">
    <text evidence="1">The sequence shown here is derived from an EMBL/GenBank/DDBJ whole genome shotgun (WGS) entry which is preliminary data.</text>
</comment>
<dbReference type="AlphaFoldDB" id="A0A8T2XQ30"/>
<protein>
    <submittedName>
        <fullName evidence="1">Uncharacterized protein</fullName>
    </submittedName>
</protein>
<dbReference type="EMBL" id="JACEGQ020000010">
    <property type="protein sequence ID" value="KAH8494932.1"/>
    <property type="molecule type" value="Genomic_DNA"/>
</dbReference>
<proteinExistence type="predicted"/>
<sequence length="237" mass="25780">MSLLKSSSVCLPIAMLQKGSSQSFDVTLITPSLPFHDVVPTHTMETTPPTSYATHKPQTLSLSKIETVQLPSQAEADCQIAPSTPIVATTAHQPCSSFVIEPVKSVPLSTEENSSLPQPSAVVEAASSRVSGIETLIFSIKTLTITMLQRYALQSIWKLSRRGSYNHAICNGNVLQSRWKPCSNSNALQSRWKLSRRGSYNQAICNGNLLQSRWKLMQFATVMLSNQDGNSAEEGGA</sequence>
<evidence type="ECO:0000313" key="2">
    <source>
        <dbReference type="Proteomes" id="UP000807159"/>
    </source>
</evidence>
<dbReference type="Proteomes" id="UP000807159">
    <property type="component" value="Chromosome 10"/>
</dbReference>
<organism evidence="1 2">
    <name type="scientific">Populus deltoides</name>
    <name type="common">Eastern poplar</name>
    <name type="synonym">Eastern cottonwood</name>
    <dbReference type="NCBI Taxonomy" id="3696"/>
    <lineage>
        <taxon>Eukaryota</taxon>
        <taxon>Viridiplantae</taxon>
        <taxon>Streptophyta</taxon>
        <taxon>Embryophyta</taxon>
        <taxon>Tracheophyta</taxon>
        <taxon>Spermatophyta</taxon>
        <taxon>Magnoliopsida</taxon>
        <taxon>eudicotyledons</taxon>
        <taxon>Gunneridae</taxon>
        <taxon>Pentapetalae</taxon>
        <taxon>rosids</taxon>
        <taxon>fabids</taxon>
        <taxon>Malpighiales</taxon>
        <taxon>Salicaceae</taxon>
        <taxon>Saliceae</taxon>
        <taxon>Populus</taxon>
    </lineage>
</organism>